<sequence length="111" mass="10938">MRGAALLLGVLGLGAVLALGGEGSQGLYRGMGALAPPLDALDLPAVSAFLLGVLAAFAPCQATTGAGALGDGGRLFPGLPAFLLGQTPSFWGWATRLAGAGLLDTAVYWGL</sequence>
<dbReference type="OrthoDB" id="32608at2"/>
<accession>K7R2P2</accession>
<dbReference type="PATRIC" id="fig|751945.3.peg.85"/>
<reference evidence="1 2" key="1">
    <citation type="journal article" date="2013" name="Genome Announc.">
        <title>Whole Genome Sequencing of Thermus oshimai JL-2 and Thermus thermophilus JL-18, Incomplete Denitrifiers from the United States Great Basin.</title>
        <authorList>
            <person name="Murugapiran S.K."/>
            <person name="Huntemann M."/>
            <person name="Wei C.L."/>
            <person name="Han J."/>
            <person name="Detter J.C."/>
            <person name="Han C.S."/>
            <person name="Erkkila T.H."/>
            <person name="Teshima H."/>
            <person name="Chen A."/>
            <person name="Kyrpides N."/>
            <person name="Mavrommatis K."/>
            <person name="Markowitz V."/>
            <person name="Szeto E."/>
            <person name="Ivanova N."/>
            <person name="Pagani I."/>
            <person name="Lam J."/>
            <person name="McDonald A.I."/>
            <person name="Dodsworth J.A."/>
            <person name="Pati A."/>
            <person name="Goodwin L."/>
            <person name="Peters L."/>
            <person name="Pitluck S."/>
            <person name="Woyke T."/>
            <person name="Hedlund B.P."/>
        </authorList>
    </citation>
    <scope>NUCLEOTIDE SEQUENCE</scope>
    <source>
        <strain evidence="1 2">JL-2</strain>
    </source>
</reference>
<keyword evidence="2" id="KW-1185">Reference proteome</keyword>
<protein>
    <submittedName>
        <fullName evidence="1">Uncharacterized protein</fullName>
    </submittedName>
</protein>
<name>K7R2P2_THEOS</name>
<dbReference type="Proteomes" id="UP000000211">
    <property type="component" value="Chromosome"/>
</dbReference>
<proteinExistence type="predicted"/>
<dbReference type="KEGG" id="tos:Theos_0091"/>
<dbReference type="HOGENOM" id="CLU_2157188_0_0_0"/>
<evidence type="ECO:0000313" key="1">
    <source>
        <dbReference type="EMBL" id="AFV75174.1"/>
    </source>
</evidence>
<dbReference type="EMBL" id="CP003249">
    <property type="protein sequence ID" value="AFV75174.1"/>
    <property type="molecule type" value="Genomic_DNA"/>
</dbReference>
<dbReference type="AlphaFoldDB" id="K7R2P2"/>
<dbReference type="RefSeq" id="WP_016328374.1">
    <property type="nucleotide sequence ID" value="NC_019386.1"/>
</dbReference>
<evidence type="ECO:0000313" key="2">
    <source>
        <dbReference type="Proteomes" id="UP000000211"/>
    </source>
</evidence>
<dbReference type="STRING" id="751945.Theos_0091"/>
<organism evidence="1 2">
    <name type="scientific">Thermus oshimai JL-2</name>
    <dbReference type="NCBI Taxonomy" id="751945"/>
    <lineage>
        <taxon>Bacteria</taxon>
        <taxon>Thermotogati</taxon>
        <taxon>Deinococcota</taxon>
        <taxon>Deinococci</taxon>
        <taxon>Thermales</taxon>
        <taxon>Thermaceae</taxon>
        <taxon>Thermus</taxon>
    </lineage>
</organism>
<gene>
    <name evidence="1" type="ORF">Theos_0091</name>
</gene>